<comment type="caution">
    <text evidence="1">The sequence shown here is derived from an EMBL/GenBank/DDBJ whole genome shotgun (WGS) entry which is preliminary data.</text>
</comment>
<keyword evidence="2" id="KW-1185">Reference proteome</keyword>
<dbReference type="Proteomes" id="UP000791440">
    <property type="component" value="Unassembled WGS sequence"/>
</dbReference>
<evidence type="ECO:0000313" key="2">
    <source>
        <dbReference type="Proteomes" id="UP000791440"/>
    </source>
</evidence>
<proteinExistence type="predicted"/>
<organism evidence="1 2">
    <name type="scientific">Manduca sexta</name>
    <name type="common">Tobacco hawkmoth</name>
    <name type="synonym">Tobacco hornworm</name>
    <dbReference type="NCBI Taxonomy" id="7130"/>
    <lineage>
        <taxon>Eukaryota</taxon>
        <taxon>Metazoa</taxon>
        <taxon>Ecdysozoa</taxon>
        <taxon>Arthropoda</taxon>
        <taxon>Hexapoda</taxon>
        <taxon>Insecta</taxon>
        <taxon>Pterygota</taxon>
        <taxon>Neoptera</taxon>
        <taxon>Endopterygota</taxon>
        <taxon>Lepidoptera</taxon>
        <taxon>Glossata</taxon>
        <taxon>Ditrysia</taxon>
        <taxon>Bombycoidea</taxon>
        <taxon>Sphingidae</taxon>
        <taxon>Sphinginae</taxon>
        <taxon>Sphingini</taxon>
        <taxon>Manduca</taxon>
    </lineage>
</organism>
<accession>A0A921ZPP5</accession>
<dbReference type="EMBL" id="JH668779">
    <property type="protein sequence ID" value="KAG6461803.1"/>
    <property type="molecule type" value="Genomic_DNA"/>
</dbReference>
<reference evidence="1" key="2">
    <citation type="submission" date="2020-12" db="EMBL/GenBank/DDBJ databases">
        <authorList>
            <person name="Kanost M."/>
        </authorList>
    </citation>
    <scope>NUCLEOTIDE SEQUENCE</scope>
</reference>
<reference evidence="1" key="1">
    <citation type="journal article" date="2016" name="Insect Biochem. Mol. Biol.">
        <title>Multifaceted biological insights from a draft genome sequence of the tobacco hornworm moth, Manduca sexta.</title>
        <authorList>
            <person name="Kanost M.R."/>
            <person name="Arrese E.L."/>
            <person name="Cao X."/>
            <person name="Chen Y.R."/>
            <person name="Chellapilla S."/>
            <person name="Goldsmith M.R."/>
            <person name="Grosse-Wilde E."/>
            <person name="Heckel D.G."/>
            <person name="Herndon N."/>
            <person name="Jiang H."/>
            <person name="Papanicolaou A."/>
            <person name="Qu J."/>
            <person name="Soulages J.L."/>
            <person name="Vogel H."/>
            <person name="Walters J."/>
            <person name="Waterhouse R.M."/>
            <person name="Ahn S.J."/>
            <person name="Almeida F.C."/>
            <person name="An C."/>
            <person name="Aqrawi P."/>
            <person name="Bretschneider A."/>
            <person name="Bryant W.B."/>
            <person name="Bucks S."/>
            <person name="Chao H."/>
            <person name="Chevignon G."/>
            <person name="Christen J.M."/>
            <person name="Clarke D.F."/>
            <person name="Dittmer N.T."/>
            <person name="Ferguson L.C.F."/>
            <person name="Garavelou S."/>
            <person name="Gordon K.H.J."/>
            <person name="Gunaratna R.T."/>
            <person name="Han Y."/>
            <person name="Hauser F."/>
            <person name="He Y."/>
            <person name="Heidel-Fischer H."/>
            <person name="Hirsh A."/>
            <person name="Hu Y."/>
            <person name="Jiang H."/>
            <person name="Kalra D."/>
            <person name="Klinner C."/>
            <person name="Konig C."/>
            <person name="Kovar C."/>
            <person name="Kroll A.R."/>
            <person name="Kuwar S.S."/>
            <person name="Lee S.L."/>
            <person name="Lehman R."/>
            <person name="Li K."/>
            <person name="Li Z."/>
            <person name="Liang H."/>
            <person name="Lovelace S."/>
            <person name="Lu Z."/>
            <person name="Mansfield J.H."/>
            <person name="McCulloch K.J."/>
            <person name="Mathew T."/>
            <person name="Morton B."/>
            <person name="Muzny D.M."/>
            <person name="Neunemann D."/>
            <person name="Ongeri F."/>
            <person name="Pauchet Y."/>
            <person name="Pu L.L."/>
            <person name="Pyrousis I."/>
            <person name="Rao X.J."/>
            <person name="Redding A."/>
            <person name="Roesel C."/>
            <person name="Sanchez-Gracia A."/>
            <person name="Schaack S."/>
            <person name="Shukla A."/>
            <person name="Tetreau G."/>
            <person name="Wang Y."/>
            <person name="Xiong G.H."/>
            <person name="Traut W."/>
            <person name="Walsh T.K."/>
            <person name="Worley K.C."/>
            <person name="Wu D."/>
            <person name="Wu W."/>
            <person name="Wu Y.Q."/>
            <person name="Zhang X."/>
            <person name="Zou Z."/>
            <person name="Zucker H."/>
            <person name="Briscoe A.D."/>
            <person name="Burmester T."/>
            <person name="Clem R.J."/>
            <person name="Feyereisen R."/>
            <person name="Grimmelikhuijzen C.J.P."/>
            <person name="Hamodrakas S.J."/>
            <person name="Hansson B.S."/>
            <person name="Huguet E."/>
            <person name="Jermiin L.S."/>
            <person name="Lan Q."/>
            <person name="Lehman H.K."/>
            <person name="Lorenzen M."/>
            <person name="Merzendorfer H."/>
            <person name="Michalopoulos I."/>
            <person name="Morton D.B."/>
            <person name="Muthukrishnan S."/>
            <person name="Oakeshott J.G."/>
            <person name="Palmer W."/>
            <person name="Park Y."/>
            <person name="Passarelli A.L."/>
            <person name="Rozas J."/>
            <person name="Schwartz L.M."/>
            <person name="Smith W."/>
            <person name="Southgate A."/>
            <person name="Vilcinskas A."/>
            <person name="Vogt R."/>
            <person name="Wang P."/>
            <person name="Werren J."/>
            <person name="Yu X.Q."/>
            <person name="Zhou J.J."/>
            <person name="Brown S.J."/>
            <person name="Scherer S.E."/>
            <person name="Richards S."/>
            <person name="Blissard G.W."/>
        </authorList>
    </citation>
    <scope>NUCLEOTIDE SEQUENCE</scope>
</reference>
<dbReference type="AlphaFoldDB" id="A0A921ZPP5"/>
<gene>
    <name evidence="1" type="ORF">O3G_MSEX012866</name>
</gene>
<name>A0A921ZPP5_MANSE</name>
<evidence type="ECO:0000313" key="1">
    <source>
        <dbReference type="EMBL" id="KAG6461803.1"/>
    </source>
</evidence>
<protein>
    <submittedName>
        <fullName evidence="1">Uncharacterized protein</fullName>
    </submittedName>
</protein>
<sequence length="64" mass="7060">MWRRARWVARRWGCRCPGSPSTACCSKTGASSPPTPVRNLLLITITGSTHRAVCRECDSTAARR</sequence>